<dbReference type="EMBL" id="AGNL01044653">
    <property type="protein sequence ID" value="EJK49568.1"/>
    <property type="molecule type" value="Genomic_DNA"/>
</dbReference>
<evidence type="ECO:0000313" key="4">
    <source>
        <dbReference type="Proteomes" id="UP000266841"/>
    </source>
</evidence>
<feature type="coiled-coil region" evidence="1">
    <location>
        <begin position="66"/>
        <end position="97"/>
    </location>
</feature>
<dbReference type="Proteomes" id="UP000266841">
    <property type="component" value="Unassembled WGS sequence"/>
</dbReference>
<keyword evidence="4" id="KW-1185">Reference proteome</keyword>
<name>K0R7W6_THAOC</name>
<sequence length="155" mass="17843">MSTATMNRKRAYAVDISQARAVTPPRRSTVPVRNTRRDESDLSPLIPAKGVERELMNTIYQLSESNAALQGEVQSYKVQLEETERRYRDELDLQRHEIIQLDIERREMFAQEKKSLEIKLVGLEDHMLKVDAKLEASSKTVDECAKVLDNMPELV</sequence>
<proteinExistence type="predicted"/>
<reference evidence="3 4" key="1">
    <citation type="journal article" date="2012" name="Genome Biol.">
        <title>Genome and low-iron response of an oceanic diatom adapted to chronic iron limitation.</title>
        <authorList>
            <person name="Lommer M."/>
            <person name="Specht M."/>
            <person name="Roy A.S."/>
            <person name="Kraemer L."/>
            <person name="Andreson R."/>
            <person name="Gutowska M.A."/>
            <person name="Wolf J."/>
            <person name="Bergner S.V."/>
            <person name="Schilhabel M.B."/>
            <person name="Klostermeier U.C."/>
            <person name="Beiko R.G."/>
            <person name="Rosenstiel P."/>
            <person name="Hippler M."/>
            <person name="Laroche J."/>
        </authorList>
    </citation>
    <scope>NUCLEOTIDE SEQUENCE [LARGE SCALE GENOMIC DNA]</scope>
    <source>
        <strain evidence="3 4">CCMP1005</strain>
    </source>
</reference>
<evidence type="ECO:0000256" key="1">
    <source>
        <dbReference type="SAM" id="Coils"/>
    </source>
</evidence>
<keyword evidence="1" id="KW-0175">Coiled coil</keyword>
<organism evidence="3 4">
    <name type="scientific">Thalassiosira oceanica</name>
    <name type="common">Marine diatom</name>
    <dbReference type="NCBI Taxonomy" id="159749"/>
    <lineage>
        <taxon>Eukaryota</taxon>
        <taxon>Sar</taxon>
        <taxon>Stramenopiles</taxon>
        <taxon>Ochrophyta</taxon>
        <taxon>Bacillariophyta</taxon>
        <taxon>Coscinodiscophyceae</taxon>
        <taxon>Thalassiosirophycidae</taxon>
        <taxon>Thalassiosirales</taxon>
        <taxon>Thalassiosiraceae</taxon>
        <taxon>Thalassiosira</taxon>
    </lineage>
</organism>
<accession>K0R7W6</accession>
<protein>
    <submittedName>
        <fullName evidence="3">Uncharacterized protein</fullName>
    </submittedName>
</protein>
<evidence type="ECO:0000256" key="2">
    <source>
        <dbReference type="SAM" id="MobiDB-lite"/>
    </source>
</evidence>
<dbReference type="AlphaFoldDB" id="K0R7W6"/>
<gene>
    <name evidence="3" type="ORF">THAOC_31544</name>
</gene>
<feature type="region of interest" description="Disordered" evidence="2">
    <location>
        <begin position="20"/>
        <end position="43"/>
    </location>
</feature>
<comment type="caution">
    <text evidence="3">The sequence shown here is derived from an EMBL/GenBank/DDBJ whole genome shotgun (WGS) entry which is preliminary data.</text>
</comment>
<evidence type="ECO:0000313" key="3">
    <source>
        <dbReference type="EMBL" id="EJK49568.1"/>
    </source>
</evidence>